<comment type="subcellular location">
    <subcellularLocation>
        <location evidence="1">Mitochondrion inner membrane</location>
        <topology evidence="1">Multi-pass membrane protein</topology>
    </subcellularLocation>
</comment>
<keyword evidence="4 10" id="KW-0812">Transmembrane</keyword>
<dbReference type="InterPro" id="IPR045315">
    <property type="entry name" value="Mtm1-like"/>
</dbReference>
<evidence type="ECO:0000313" key="12">
    <source>
        <dbReference type="EMBL" id="KAF0293272.1"/>
    </source>
</evidence>
<protein>
    <submittedName>
        <fullName evidence="12">Solute carrier family 25 member 40</fullName>
    </submittedName>
</protein>
<gene>
    <name evidence="12" type="primary">slc25a40_1</name>
    <name evidence="13" type="synonym">slc25a40_0</name>
    <name evidence="13" type="ORF">FJT64_007945</name>
    <name evidence="12" type="ORF">FJT64_008864</name>
</gene>
<feature type="repeat" description="Solcar" evidence="10">
    <location>
        <begin position="257"/>
        <end position="355"/>
    </location>
</feature>
<keyword evidence="6" id="KW-0999">Mitochondrion inner membrane</keyword>
<reference evidence="12 14" key="1">
    <citation type="submission" date="2019-07" db="EMBL/GenBank/DDBJ databases">
        <title>Draft genome assembly of a fouling barnacle, Amphibalanus amphitrite (Darwin, 1854): The first reference genome for Thecostraca.</title>
        <authorList>
            <person name="Kim W."/>
        </authorList>
    </citation>
    <scope>NUCLEOTIDE SEQUENCE [LARGE SCALE GENOMIC DNA]</scope>
    <source>
        <strain evidence="12">SNU_AA5</strain>
        <tissue evidence="12">Soma without cirri and trophi</tissue>
    </source>
</reference>
<dbReference type="Gene3D" id="1.50.40.10">
    <property type="entry name" value="Mitochondrial carrier domain"/>
    <property type="match status" value="1"/>
</dbReference>
<evidence type="ECO:0000256" key="6">
    <source>
        <dbReference type="ARBA" id="ARBA00022792"/>
    </source>
</evidence>
<evidence type="ECO:0000256" key="10">
    <source>
        <dbReference type="PROSITE-ProRule" id="PRU00282"/>
    </source>
</evidence>
<organism evidence="12 14">
    <name type="scientific">Amphibalanus amphitrite</name>
    <name type="common">Striped barnacle</name>
    <name type="synonym">Balanus amphitrite</name>
    <dbReference type="NCBI Taxonomy" id="1232801"/>
    <lineage>
        <taxon>Eukaryota</taxon>
        <taxon>Metazoa</taxon>
        <taxon>Ecdysozoa</taxon>
        <taxon>Arthropoda</taxon>
        <taxon>Crustacea</taxon>
        <taxon>Multicrustacea</taxon>
        <taxon>Cirripedia</taxon>
        <taxon>Thoracica</taxon>
        <taxon>Thoracicalcarea</taxon>
        <taxon>Balanomorpha</taxon>
        <taxon>Balanoidea</taxon>
        <taxon>Balanidae</taxon>
        <taxon>Amphibalaninae</taxon>
        <taxon>Amphibalanus</taxon>
    </lineage>
</organism>
<keyword evidence="14" id="KW-1185">Reference proteome</keyword>
<keyword evidence="3 11" id="KW-0813">Transport</keyword>
<evidence type="ECO:0000256" key="8">
    <source>
        <dbReference type="ARBA" id="ARBA00023128"/>
    </source>
</evidence>
<name>A0A6A4VRE7_AMPAM</name>
<dbReference type="AlphaFoldDB" id="A0A6A4VRE7"/>
<dbReference type="PANTHER" id="PTHR45760:SF2">
    <property type="entry name" value="FI19922P1-RELATED"/>
    <property type="match status" value="1"/>
</dbReference>
<dbReference type="PROSITE" id="PS50920">
    <property type="entry name" value="SOLCAR"/>
    <property type="match status" value="3"/>
</dbReference>
<keyword evidence="8" id="KW-0496">Mitochondrion</keyword>
<comment type="similarity">
    <text evidence="2 11">Belongs to the mitochondrial carrier (TC 2.A.29) family.</text>
</comment>
<proteinExistence type="inferred from homology"/>
<dbReference type="EMBL" id="VIIS01001757">
    <property type="protein sequence ID" value="KAF0293272.1"/>
    <property type="molecule type" value="Genomic_DNA"/>
</dbReference>
<feature type="repeat" description="Solcar" evidence="10">
    <location>
        <begin position="15"/>
        <end position="155"/>
    </location>
</feature>
<evidence type="ECO:0000256" key="4">
    <source>
        <dbReference type="ARBA" id="ARBA00022692"/>
    </source>
</evidence>
<evidence type="ECO:0000313" key="14">
    <source>
        <dbReference type="Proteomes" id="UP000440578"/>
    </source>
</evidence>
<keyword evidence="7" id="KW-1133">Transmembrane helix</keyword>
<evidence type="ECO:0000256" key="11">
    <source>
        <dbReference type="RuleBase" id="RU000488"/>
    </source>
</evidence>
<dbReference type="Proteomes" id="UP000440578">
    <property type="component" value="Unassembled WGS sequence"/>
</dbReference>
<dbReference type="OrthoDB" id="1747031at2759"/>
<evidence type="ECO:0000313" key="13">
    <source>
        <dbReference type="EMBL" id="KAF0294387.1"/>
    </source>
</evidence>
<evidence type="ECO:0000256" key="7">
    <source>
        <dbReference type="ARBA" id="ARBA00022989"/>
    </source>
</evidence>
<dbReference type="InterPro" id="IPR018108">
    <property type="entry name" value="MCP_transmembrane"/>
</dbReference>
<evidence type="ECO:0000256" key="9">
    <source>
        <dbReference type="ARBA" id="ARBA00023136"/>
    </source>
</evidence>
<dbReference type="GO" id="GO:1990542">
    <property type="term" value="P:mitochondrial transmembrane transport"/>
    <property type="evidence" value="ECO:0007669"/>
    <property type="project" value="InterPro"/>
</dbReference>
<comment type="caution">
    <text evidence="12">The sequence shown here is derived from an EMBL/GenBank/DDBJ whole genome shotgun (WGS) entry which is preliminary data.</text>
</comment>
<keyword evidence="9 10" id="KW-0472">Membrane</keyword>
<evidence type="ECO:0000256" key="1">
    <source>
        <dbReference type="ARBA" id="ARBA00004448"/>
    </source>
</evidence>
<feature type="repeat" description="Solcar" evidence="10">
    <location>
        <begin position="167"/>
        <end position="251"/>
    </location>
</feature>
<dbReference type="InterPro" id="IPR023395">
    <property type="entry name" value="MCP_dom_sf"/>
</dbReference>
<dbReference type="PANTHER" id="PTHR45760">
    <property type="entry name" value="FI19922P1-RELATED"/>
    <property type="match status" value="1"/>
</dbReference>
<evidence type="ECO:0000256" key="5">
    <source>
        <dbReference type="ARBA" id="ARBA00022737"/>
    </source>
</evidence>
<keyword evidence="5" id="KW-0677">Repeat</keyword>
<dbReference type="GO" id="GO:0005743">
    <property type="term" value="C:mitochondrial inner membrane"/>
    <property type="evidence" value="ECO:0007669"/>
    <property type="project" value="UniProtKB-SubCell"/>
</dbReference>
<accession>A0A6A4VRE7</accession>
<evidence type="ECO:0000256" key="3">
    <source>
        <dbReference type="ARBA" id="ARBA00022448"/>
    </source>
</evidence>
<sequence length="374" mass="39616">MARQPLSVDDPVLGASAAQQMAASCTGAVLTSVTMTPLDVVKIRMQAQQRARSAQRCFLYCNGLMDHLCICVNGQSGGAASGCGPAAACRAAEPAATSWYRRPCPPVYTGSVDAALQIARAEGVRSLWSGLSPTLVSAIPSTVVYFATYDQSRQYLRARFGSAASPQPAWVPMVAGAAARVWASTLVAPLELVRTRMQAQRMRYTELGGAVRVLLREEGVRGLWKGLTPTLIRDVPFSAVYWAGYEGLKLAAGQQTPSALFSFAAGSAAGTVAAVVTLPFDVVKTHWQIEFGQRLGAPDSGGGRPPRPGGVLASLREIHGRAGVPGLFAGLVPRVVKVAPACAIMITTYEGGKAFFLRRNERRAREREAAEAPV</sequence>
<dbReference type="EMBL" id="VIIS01001691">
    <property type="protein sequence ID" value="KAF0294387.1"/>
    <property type="molecule type" value="Genomic_DNA"/>
</dbReference>
<dbReference type="PROSITE" id="PS51257">
    <property type="entry name" value="PROKAR_LIPOPROTEIN"/>
    <property type="match status" value="1"/>
</dbReference>
<dbReference type="SUPFAM" id="SSF103506">
    <property type="entry name" value="Mitochondrial carrier"/>
    <property type="match status" value="1"/>
</dbReference>
<dbReference type="Pfam" id="PF00153">
    <property type="entry name" value="Mito_carr"/>
    <property type="match status" value="4"/>
</dbReference>
<evidence type="ECO:0000256" key="2">
    <source>
        <dbReference type="ARBA" id="ARBA00006375"/>
    </source>
</evidence>